<keyword evidence="10 11" id="KW-0472">Membrane</keyword>
<dbReference type="Gene3D" id="2.30.42.10">
    <property type="match status" value="1"/>
</dbReference>
<feature type="transmembrane region" description="Helical" evidence="11">
    <location>
        <begin position="263"/>
        <end position="283"/>
    </location>
</feature>
<dbReference type="InterPro" id="IPR008915">
    <property type="entry name" value="Peptidase_M50"/>
</dbReference>
<dbReference type="AlphaFoldDB" id="A0A2H9PB11"/>
<dbReference type="GO" id="GO:0046872">
    <property type="term" value="F:metal ion binding"/>
    <property type="evidence" value="ECO:0007669"/>
    <property type="project" value="UniProtKB-KW"/>
</dbReference>
<name>A0A2H9PB11_9BACT</name>
<feature type="transmembrane region" description="Helical" evidence="11">
    <location>
        <begin position="93"/>
        <end position="114"/>
    </location>
</feature>
<evidence type="ECO:0000256" key="4">
    <source>
        <dbReference type="ARBA" id="ARBA00022670"/>
    </source>
</evidence>
<dbReference type="GO" id="GO:0006508">
    <property type="term" value="P:proteolysis"/>
    <property type="evidence" value="ECO:0007669"/>
    <property type="project" value="UniProtKB-KW"/>
</dbReference>
<dbReference type="PANTHER" id="PTHR42837:SF2">
    <property type="entry name" value="MEMBRANE METALLOPROTEASE ARASP2, CHLOROPLASTIC-RELATED"/>
    <property type="match status" value="1"/>
</dbReference>
<dbReference type="InterPro" id="IPR004387">
    <property type="entry name" value="Pept_M50_Zn"/>
</dbReference>
<dbReference type="Pfam" id="PF02163">
    <property type="entry name" value="Peptidase_M50"/>
    <property type="match status" value="1"/>
</dbReference>
<dbReference type="InterPro" id="IPR041489">
    <property type="entry name" value="PDZ_6"/>
</dbReference>
<evidence type="ECO:0000256" key="5">
    <source>
        <dbReference type="ARBA" id="ARBA00022692"/>
    </source>
</evidence>
<proteinExistence type="inferred from homology"/>
<dbReference type="InterPro" id="IPR001478">
    <property type="entry name" value="PDZ"/>
</dbReference>
<reference evidence="14" key="1">
    <citation type="submission" date="2017-09" db="EMBL/GenBank/DDBJ databases">
        <title>Depth-based differentiation of microbial function through sediment-hosted aquifers and enrichment of novel symbionts in the deep terrestrial subsurface.</title>
        <authorList>
            <person name="Probst A.J."/>
            <person name="Ladd B."/>
            <person name="Jarett J.K."/>
            <person name="Geller-Mcgrath D.E."/>
            <person name="Sieber C.M.K."/>
            <person name="Emerson J.B."/>
            <person name="Anantharaman K."/>
            <person name="Thomas B.C."/>
            <person name="Malmstrom R."/>
            <person name="Stieglmeier M."/>
            <person name="Klingl A."/>
            <person name="Woyke T."/>
            <person name="Ryan C.M."/>
            <person name="Banfield J.F."/>
        </authorList>
    </citation>
    <scope>NUCLEOTIDE SEQUENCE [LARGE SCALE GENOMIC DNA]</scope>
</reference>
<evidence type="ECO:0000256" key="3">
    <source>
        <dbReference type="ARBA" id="ARBA00007931"/>
    </source>
</evidence>
<keyword evidence="11" id="KW-0479">Metal-binding</keyword>
<dbReference type="SMART" id="SM00228">
    <property type="entry name" value="PDZ"/>
    <property type="match status" value="1"/>
</dbReference>
<keyword evidence="5 11" id="KW-0812">Transmembrane</keyword>
<dbReference type="Pfam" id="PF17820">
    <property type="entry name" value="PDZ_6"/>
    <property type="match status" value="1"/>
</dbReference>
<keyword evidence="7 11" id="KW-0862">Zinc</keyword>
<dbReference type="InterPro" id="IPR036034">
    <property type="entry name" value="PDZ_sf"/>
</dbReference>
<feature type="domain" description="PDZ" evidence="12">
    <location>
        <begin position="117"/>
        <end position="158"/>
    </location>
</feature>
<keyword evidence="9 11" id="KW-0482">Metalloprotease</keyword>
<dbReference type="EMBL" id="PFMS01000069">
    <property type="protein sequence ID" value="PIZ15841.1"/>
    <property type="molecule type" value="Genomic_DNA"/>
</dbReference>
<keyword evidence="4 13" id="KW-0645">Protease</keyword>
<accession>A0A2H9PB11</accession>
<evidence type="ECO:0000256" key="7">
    <source>
        <dbReference type="ARBA" id="ARBA00022833"/>
    </source>
</evidence>
<protein>
    <recommendedName>
        <fullName evidence="11">Zinc metalloprotease</fullName>
        <ecNumber evidence="11">3.4.24.-</ecNumber>
    </recommendedName>
</protein>
<dbReference type="GO" id="GO:0016020">
    <property type="term" value="C:membrane"/>
    <property type="evidence" value="ECO:0007669"/>
    <property type="project" value="UniProtKB-SubCell"/>
</dbReference>
<comment type="similarity">
    <text evidence="3 11">Belongs to the peptidase M50B family.</text>
</comment>
<feature type="transmembrane region" description="Helical" evidence="11">
    <location>
        <begin position="222"/>
        <end position="242"/>
    </location>
</feature>
<evidence type="ECO:0000313" key="13">
    <source>
        <dbReference type="EMBL" id="PIZ15841.1"/>
    </source>
</evidence>
<evidence type="ECO:0000256" key="6">
    <source>
        <dbReference type="ARBA" id="ARBA00022801"/>
    </source>
</evidence>
<gene>
    <name evidence="13" type="primary">rseP</name>
    <name evidence="13" type="ORF">COY51_04175</name>
</gene>
<dbReference type="NCBIfam" id="TIGR00054">
    <property type="entry name" value="RIP metalloprotease RseP"/>
    <property type="match status" value="1"/>
</dbReference>
<evidence type="ECO:0000259" key="12">
    <source>
        <dbReference type="PROSITE" id="PS50106"/>
    </source>
</evidence>
<comment type="cofactor">
    <cofactor evidence="1 11">
        <name>Zn(2+)</name>
        <dbReference type="ChEBI" id="CHEBI:29105"/>
    </cofactor>
</comment>
<comment type="caution">
    <text evidence="13">The sequence shown here is derived from an EMBL/GenBank/DDBJ whole genome shotgun (WGS) entry which is preliminary data.</text>
</comment>
<feature type="transmembrane region" description="Helical" evidence="11">
    <location>
        <begin position="289"/>
        <end position="305"/>
    </location>
</feature>
<evidence type="ECO:0000256" key="10">
    <source>
        <dbReference type="ARBA" id="ARBA00023136"/>
    </source>
</evidence>
<organism evidence="13 14">
    <name type="scientific">Candidatus Desantisbacteria bacterium CG_4_10_14_0_8_um_filter_39_17</name>
    <dbReference type="NCBI Taxonomy" id="1974542"/>
    <lineage>
        <taxon>Bacteria</taxon>
        <taxon>Candidatus Desantisiibacteriota</taxon>
    </lineage>
</organism>
<dbReference type="CDD" id="cd23081">
    <property type="entry name" value="cpPDZ_EcRseP-like"/>
    <property type="match status" value="1"/>
</dbReference>
<dbReference type="SUPFAM" id="SSF50156">
    <property type="entry name" value="PDZ domain-like"/>
    <property type="match status" value="1"/>
</dbReference>
<keyword evidence="6 11" id="KW-0378">Hydrolase</keyword>
<dbReference type="PANTHER" id="PTHR42837">
    <property type="entry name" value="REGULATOR OF SIGMA-E PROTEASE RSEP"/>
    <property type="match status" value="1"/>
</dbReference>
<evidence type="ECO:0000256" key="2">
    <source>
        <dbReference type="ARBA" id="ARBA00004141"/>
    </source>
</evidence>
<evidence type="ECO:0000313" key="14">
    <source>
        <dbReference type="Proteomes" id="UP000234145"/>
    </source>
</evidence>
<feature type="transmembrane region" description="Helical" evidence="11">
    <location>
        <begin position="6"/>
        <end position="26"/>
    </location>
</feature>
<evidence type="ECO:0000256" key="9">
    <source>
        <dbReference type="ARBA" id="ARBA00023049"/>
    </source>
</evidence>
<evidence type="ECO:0000256" key="8">
    <source>
        <dbReference type="ARBA" id="ARBA00022989"/>
    </source>
</evidence>
<comment type="subcellular location">
    <subcellularLocation>
        <location evidence="2">Membrane</location>
        <topology evidence="2">Multi-pass membrane protein</topology>
    </subcellularLocation>
</comment>
<dbReference type="GO" id="GO:0004222">
    <property type="term" value="F:metalloendopeptidase activity"/>
    <property type="evidence" value="ECO:0007669"/>
    <property type="project" value="InterPro"/>
</dbReference>
<dbReference type="EC" id="3.4.24.-" evidence="11"/>
<keyword evidence="8 11" id="KW-1133">Transmembrane helix</keyword>
<evidence type="ECO:0000256" key="11">
    <source>
        <dbReference type="RuleBase" id="RU362031"/>
    </source>
</evidence>
<evidence type="ECO:0000256" key="1">
    <source>
        <dbReference type="ARBA" id="ARBA00001947"/>
    </source>
</evidence>
<dbReference type="CDD" id="cd06163">
    <property type="entry name" value="S2P-M50_PDZ_RseP-like"/>
    <property type="match status" value="1"/>
</dbReference>
<dbReference type="PROSITE" id="PS50106">
    <property type="entry name" value="PDZ"/>
    <property type="match status" value="1"/>
</dbReference>
<feature type="transmembrane region" description="Helical" evidence="11">
    <location>
        <begin position="317"/>
        <end position="335"/>
    </location>
</feature>
<dbReference type="Proteomes" id="UP000234145">
    <property type="component" value="Unassembled WGS sequence"/>
</dbReference>
<sequence length="342" mass="38295">MITTIVVSIISLGLLIFFHELGHFLIAKKIGIRVEKFSLGFGPELIGFTKGETRYLVSLIPFGGYVKMAGENSQARQGMPWEFNMRSVGERMLVVFFGPLFNFILAFLLFVIVFKIGVVSFNIDTTIIGKISEGYPAQTAGLVPGDKIISINGEKVSNWMEVQGNIRKGIEHPLNIRVLRGTREMELKILPRWDKDEMRKIIGISPQESIKKFSILKAIYEGFLQTVLLTYAILKGLFLIIIGRIKPDIAGPIGIVQMLGAQVRYGITSLLYFIGFLSVNLAIINLFPIPIVDGGVILLLFIEKLKGRPVSDKNRQLLEQVGLVLLIILMIFATFKDIVRIR</sequence>